<gene>
    <name evidence="1" type="ORF">AVEN_22031_1</name>
</gene>
<evidence type="ECO:0000313" key="2">
    <source>
        <dbReference type="Proteomes" id="UP000499080"/>
    </source>
</evidence>
<dbReference type="OrthoDB" id="7698710at2759"/>
<dbReference type="AlphaFoldDB" id="A0A4Y2P0M1"/>
<name>A0A4Y2P0M1_ARAVE</name>
<dbReference type="Proteomes" id="UP000499080">
    <property type="component" value="Unassembled WGS sequence"/>
</dbReference>
<sequence>MKPRHFKEMNAAFRNILKNHGIYYEDTSIGNTARTVFANWKHIEELYDMDSTDVLSHSVASTLNLYVVAQRIKNNAIDTVPFIQKMDILFDTVTSRTWKHQKKELCAITKNSCHEEIWKEILPSIETLT</sequence>
<reference evidence="1 2" key="1">
    <citation type="journal article" date="2019" name="Sci. Rep.">
        <title>Orb-weaving spider Araneus ventricosus genome elucidates the spidroin gene catalogue.</title>
        <authorList>
            <person name="Kono N."/>
            <person name="Nakamura H."/>
            <person name="Ohtoshi R."/>
            <person name="Moran D.A.P."/>
            <person name="Shinohara A."/>
            <person name="Yoshida Y."/>
            <person name="Fujiwara M."/>
            <person name="Mori M."/>
            <person name="Tomita M."/>
            <person name="Arakawa K."/>
        </authorList>
    </citation>
    <scope>NUCLEOTIDE SEQUENCE [LARGE SCALE GENOMIC DNA]</scope>
</reference>
<evidence type="ECO:0000313" key="1">
    <source>
        <dbReference type="EMBL" id="GBN43596.1"/>
    </source>
</evidence>
<dbReference type="EMBL" id="BGPR01009990">
    <property type="protein sequence ID" value="GBN43596.1"/>
    <property type="molecule type" value="Genomic_DNA"/>
</dbReference>
<protein>
    <submittedName>
        <fullName evidence="1">Uncharacterized protein</fullName>
    </submittedName>
</protein>
<proteinExistence type="predicted"/>
<comment type="caution">
    <text evidence="1">The sequence shown here is derived from an EMBL/GenBank/DDBJ whole genome shotgun (WGS) entry which is preliminary data.</text>
</comment>
<accession>A0A4Y2P0M1</accession>
<organism evidence="1 2">
    <name type="scientific">Araneus ventricosus</name>
    <name type="common">Orbweaver spider</name>
    <name type="synonym">Epeira ventricosa</name>
    <dbReference type="NCBI Taxonomy" id="182803"/>
    <lineage>
        <taxon>Eukaryota</taxon>
        <taxon>Metazoa</taxon>
        <taxon>Ecdysozoa</taxon>
        <taxon>Arthropoda</taxon>
        <taxon>Chelicerata</taxon>
        <taxon>Arachnida</taxon>
        <taxon>Araneae</taxon>
        <taxon>Araneomorphae</taxon>
        <taxon>Entelegynae</taxon>
        <taxon>Araneoidea</taxon>
        <taxon>Araneidae</taxon>
        <taxon>Araneus</taxon>
    </lineage>
</organism>
<keyword evidence="2" id="KW-1185">Reference proteome</keyword>